<feature type="region of interest" description="Disordered" evidence="1">
    <location>
        <begin position="1"/>
        <end position="107"/>
    </location>
</feature>
<feature type="compositionally biased region" description="Basic residues" evidence="1">
    <location>
        <begin position="271"/>
        <end position="282"/>
    </location>
</feature>
<sequence length="335" mass="37883">MSTTSTKNIKTQNPNPEASLASMPDLEKTQSLEQSIQDSLQKLSSPKINELESESKAQSKIKNASINDQKQPKEAEAKEVETKEVEEDIKEEKETQPHENALNYEIDESLVVDESEYAEQKALLDNQEKIEIAQPENIEASTTEEAHEESNKKSKISNDADNEVQKSSKSESESSDKKSTSEKKSEKHHLMDFSNFMISEKFIAQTKEIITSSFSDFKLDLSLNKHEKKPATEQEKSKSHNSLTRSATTTNTKKKASIRSFINEIFATNTTKKHPSSKKKNKQISSTSSNLSSQNPDKFEPNRNSLNNFDFKFEKFTFDYTPNSAEKNSSSYLSV</sequence>
<proteinExistence type="predicted"/>
<feature type="compositionally biased region" description="Polar residues" evidence="1">
    <location>
        <begin position="58"/>
        <end position="69"/>
    </location>
</feature>
<evidence type="ECO:0000313" key="2">
    <source>
        <dbReference type="EMBL" id="PVU96260.1"/>
    </source>
</evidence>
<organism evidence="2 3">
    <name type="scientific">Furculomyces boomerangus</name>
    <dbReference type="NCBI Taxonomy" id="61424"/>
    <lineage>
        <taxon>Eukaryota</taxon>
        <taxon>Fungi</taxon>
        <taxon>Fungi incertae sedis</taxon>
        <taxon>Zoopagomycota</taxon>
        <taxon>Kickxellomycotina</taxon>
        <taxon>Harpellomycetes</taxon>
        <taxon>Harpellales</taxon>
        <taxon>Harpellaceae</taxon>
        <taxon>Furculomyces</taxon>
    </lineage>
</organism>
<name>A0A2T9YV87_9FUNG</name>
<comment type="caution">
    <text evidence="2">The sequence shown here is derived from an EMBL/GenBank/DDBJ whole genome shotgun (WGS) entry which is preliminary data.</text>
</comment>
<feature type="compositionally biased region" description="Basic and acidic residues" evidence="1">
    <location>
        <begin position="144"/>
        <end position="190"/>
    </location>
</feature>
<feature type="compositionally biased region" description="Polar residues" evidence="1">
    <location>
        <begin position="1"/>
        <end position="16"/>
    </location>
</feature>
<keyword evidence="3" id="KW-1185">Reference proteome</keyword>
<dbReference type="EMBL" id="MBFT01000154">
    <property type="protein sequence ID" value="PVU96260.1"/>
    <property type="molecule type" value="Genomic_DNA"/>
</dbReference>
<evidence type="ECO:0000313" key="3">
    <source>
        <dbReference type="Proteomes" id="UP000245699"/>
    </source>
</evidence>
<reference evidence="2 3" key="1">
    <citation type="journal article" date="2018" name="MBio">
        <title>Comparative Genomics Reveals the Core Gene Toolbox for the Fungus-Insect Symbiosis.</title>
        <authorList>
            <person name="Wang Y."/>
            <person name="Stata M."/>
            <person name="Wang W."/>
            <person name="Stajich J.E."/>
            <person name="White M.M."/>
            <person name="Moncalvo J.M."/>
        </authorList>
    </citation>
    <scope>NUCLEOTIDE SEQUENCE [LARGE SCALE GENOMIC DNA]</scope>
    <source>
        <strain evidence="2 3">AUS-77-4</strain>
    </source>
</reference>
<accession>A0A2T9YV87</accession>
<protein>
    <submittedName>
        <fullName evidence="2">Uncharacterized protein</fullName>
    </submittedName>
</protein>
<gene>
    <name evidence="2" type="ORF">BB559_002427</name>
</gene>
<feature type="compositionally biased region" description="Basic and acidic residues" evidence="1">
    <location>
        <begin position="70"/>
        <end position="83"/>
    </location>
</feature>
<feature type="compositionally biased region" description="Basic and acidic residues" evidence="1">
    <location>
        <begin position="227"/>
        <end position="238"/>
    </location>
</feature>
<dbReference type="Proteomes" id="UP000245699">
    <property type="component" value="Unassembled WGS sequence"/>
</dbReference>
<dbReference type="AlphaFoldDB" id="A0A2T9YV87"/>
<evidence type="ECO:0000256" key="1">
    <source>
        <dbReference type="SAM" id="MobiDB-lite"/>
    </source>
</evidence>
<feature type="region of interest" description="Disordered" evidence="1">
    <location>
        <begin position="267"/>
        <end position="305"/>
    </location>
</feature>
<feature type="region of interest" description="Disordered" evidence="1">
    <location>
        <begin position="227"/>
        <end position="255"/>
    </location>
</feature>
<feature type="region of interest" description="Disordered" evidence="1">
    <location>
        <begin position="125"/>
        <end position="190"/>
    </location>
</feature>
<feature type="compositionally biased region" description="Polar residues" evidence="1">
    <location>
        <begin position="31"/>
        <end position="47"/>
    </location>
</feature>